<evidence type="ECO:0000313" key="2">
    <source>
        <dbReference type="Proteomes" id="UP001139260"/>
    </source>
</evidence>
<dbReference type="AlphaFoldDB" id="A0A9X1XN43"/>
<dbReference type="EMBL" id="JALNUB010000001">
    <property type="protein sequence ID" value="MCK8140330.1"/>
    <property type="molecule type" value="Genomic_DNA"/>
</dbReference>
<sequence>MNIKYIFFGILLFAVLSCKNQDTTEKQISTMTEIEEVSAKGIRKGAIEVFVENEKIVCNNVNSEMGVIYYDHTAVPDNNGVNYQIGGFSDDGAVVGMTLTTNKVGVYKFSRIDGYMYSVDINTRSSEGNKKAMVVSSDVGTMTITKSDKDFISGHFSGRGLKMDDPESLKLVPVNIKGKFTDIPLFKLAE</sequence>
<protein>
    <recommendedName>
        <fullName evidence="3">Lipoprotein</fullName>
    </recommendedName>
</protein>
<comment type="caution">
    <text evidence="1">The sequence shown here is derived from an EMBL/GenBank/DDBJ whole genome shotgun (WGS) entry which is preliminary data.</text>
</comment>
<gene>
    <name evidence="1" type="ORF">MW871_00340</name>
</gene>
<dbReference type="PROSITE" id="PS51257">
    <property type="entry name" value="PROKAR_LIPOPROTEIN"/>
    <property type="match status" value="1"/>
</dbReference>
<accession>A0A9X1XN43</accession>
<name>A0A9X1XN43_9FLAO</name>
<evidence type="ECO:0000313" key="1">
    <source>
        <dbReference type="EMBL" id="MCK8140330.1"/>
    </source>
</evidence>
<organism evidence="1 2">
    <name type="scientific">Flavobacterium pygoscelis</name>
    <dbReference type="NCBI Taxonomy" id="2893176"/>
    <lineage>
        <taxon>Bacteria</taxon>
        <taxon>Pseudomonadati</taxon>
        <taxon>Bacteroidota</taxon>
        <taxon>Flavobacteriia</taxon>
        <taxon>Flavobacteriales</taxon>
        <taxon>Flavobacteriaceae</taxon>
        <taxon>Flavobacterium</taxon>
    </lineage>
</organism>
<evidence type="ECO:0008006" key="3">
    <source>
        <dbReference type="Google" id="ProtNLM"/>
    </source>
</evidence>
<reference evidence="1" key="1">
    <citation type="submission" date="2022-04" db="EMBL/GenBank/DDBJ databases">
        <title>Flavobacterium pygoscelis sp. nov. isolated from Chinstrap chick (Pygoscelis antarcticus).</title>
        <authorList>
            <person name="Irgang R."/>
            <person name="Poblete-Morales M."/>
            <person name="Avendano-Herrera R."/>
        </authorList>
    </citation>
    <scope>NUCLEOTIDE SEQUENCE</scope>
    <source>
        <strain evidence="1">I-SCBP12n</strain>
    </source>
</reference>
<proteinExistence type="predicted"/>
<keyword evidence="2" id="KW-1185">Reference proteome</keyword>
<dbReference type="RefSeq" id="WP_248427192.1">
    <property type="nucleotide sequence ID" value="NZ_JALNUB010000001.1"/>
</dbReference>
<dbReference type="Proteomes" id="UP001139260">
    <property type="component" value="Unassembled WGS sequence"/>
</dbReference>